<sequence length="558" mass="61000">MANRLVIVLLLGLFTLEEGSVALTFSSKLVHRFSDEAKERWMSRGGDVSLVDSWPEKNSIEYLELLLSNDLKRNRIDVESQTQLLFPSEGSQTFFFGNQFYWLHYTWIDIGTPNVSFLVALDAGSNWLWVPCQCIQCAPMSSTYYPSLVGRPLLIPFNSECAPSLFGASLVQDRELSEYDPSLSRSSKNLSCSHQLCKSRANCKTLNDPCPYIAEYSTEDTSSSGYLVEDILHLASVSKHASKSSVQASVVFGCGRKQSGTYLDGAAPDGLMGLGPGDNSVPSLLAKAGLIKNSFSICFDDNASGRILFGDQGLASQQSTPFLPIGEKYDAYFVGVESYCVGSSCLQQSGFQALVDSGASFTYLPTEIYNKVVMEFDKHVSAKRVNLQGNSWKYCYNASSKELLNVPSMRLIFSSNQSFITHNHIYTFPDDQGFTTFCLTVLSMDGDYAVIGQNFMTGHHMVFDRANLKLGWSNSSCEDLSNKTNVHIRPPPDGGSTAPLPTTQQQSTSNTHAVAPAAAKTAPSKSSAASLPQFHSLLISLTSSLLLCNLMGLLRSSD</sequence>
<dbReference type="OrthoDB" id="2747330at2759"/>
<dbReference type="InterPro" id="IPR021109">
    <property type="entry name" value="Peptidase_aspartic_dom_sf"/>
</dbReference>
<dbReference type="EMBL" id="VAHF01000010">
    <property type="protein sequence ID" value="TXG52864.1"/>
    <property type="molecule type" value="Genomic_DNA"/>
</dbReference>
<name>A0A5C7H7B1_9ROSI</name>
<evidence type="ECO:0000313" key="7">
    <source>
        <dbReference type="EMBL" id="TXG52864.1"/>
    </source>
</evidence>
<comment type="similarity">
    <text evidence="1 3">Belongs to the peptidase A1 family.</text>
</comment>
<keyword evidence="8" id="KW-1185">Reference proteome</keyword>
<dbReference type="Gene3D" id="2.40.70.10">
    <property type="entry name" value="Acid Proteases"/>
    <property type="match status" value="2"/>
</dbReference>
<feature type="region of interest" description="Disordered" evidence="4">
    <location>
        <begin position="482"/>
        <end position="521"/>
    </location>
</feature>
<dbReference type="InterPro" id="IPR032861">
    <property type="entry name" value="TAXi_N"/>
</dbReference>
<dbReference type="Proteomes" id="UP000323000">
    <property type="component" value="Chromosome 10"/>
</dbReference>
<dbReference type="InterPro" id="IPR001969">
    <property type="entry name" value="Aspartic_peptidase_AS"/>
</dbReference>
<accession>A0A5C7H7B1</accession>
<organism evidence="7 8">
    <name type="scientific">Acer yangbiense</name>
    <dbReference type="NCBI Taxonomy" id="1000413"/>
    <lineage>
        <taxon>Eukaryota</taxon>
        <taxon>Viridiplantae</taxon>
        <taxon>Streptophyta</taxon>
        <taxon>Embryophyta</taxon>
        <taxon>Tracheophyta</taxon>
        <taxon>Spermatophyta</taxon>
        <taxon>Magnoliopsida</taxon>
        <taxon>eudicotyledons</taxon>
        <taxon>Gunneridae</taxon>
        <taxon>Pentapetalae</taxon>
        <taxon>rosids</taxon>
        <taxon>malvids</taxon>
        <taxon>Sapindales</taxon>
        <taxon>Sapindaceae</taxon>
        <taxon>Hippocastanoideae</taxon>
        <taxon>Acereae</taxon>
        <taxon>Acer</taxon>
    </lineage>
</organism>
<gene>
    <name evidence="7" type="ORF">EZV62_022033</name>
</gene>
<evidence type="ECO:0000259" key="6">
    <source>
        <dbReference type="PROSITE" id="PS51767"/>
    </source>
</evidence>
<feature type="domain" description="Peptidase A1" evidence="6">
    <location>
        <begin position="104"/>
        <end position="473"/>
    </location>
</feature>
<feature type="active site" evidence="2">
    <location>
        <position position="122"/>
    </location>
</feature>
<keyword evidence="3" id="KW-0378">Hydrolase</keyword>
<dbReference type="GO" id="GO:0004190">
    <property type="term" value="F:aspartic-type endopeptidase activity"/>
    <property type="evidence" value="ECO:0007669"/>
    <property type="project" value="UniProtKB-KW"/>
</dbReference>
<dbReference type="SUPFAM" id="SSF50630">
    <property type="entry name" value="Acid proteases"/>
    <property type="match status" value="1"/>
</dbReference>
<feature type="compositionally biased region" description="Polar residues" evidence="4">
    <location>
        <begin position="499"/>
        <end position="512"/>
    </location>
</feature>
<evidence type="ECO:0000256" key="5">
    <source>
        <dbReference type="SAM" id="SignalP"/>
    </source>
</evidence>
<feature type="signal peptide" evidence="5">
    <location>
        <begin position="1"/>
        <end position="22"/>
    </location>
</feature>
<evidence type="ECO:0000256" key="4">
    <source>
        <dbReference type="SAM" id="MobiDB-lite"/>
    </source>
</evidence>
<keyword evidence="5" id="KW-0732">Signal</keyword>
<dbReference type="InterPro" id="IPR032799">
    <property type="entry name" value="TAXi_C"/>
</dbReference>
<dbReference type="Pfam" id="PF14543">
    <property type="entry name" value="TAXi_N"/>
    <property type="match status" value="1"/>
</dbReference>
<dbReference type="PANTHER" id="PTHR13683:SF339">
    <property type="entry name" value="PEPTIDASE A1 DOMAIN-CONTAINING PROTEIN"/>
    <property type="match status" value="1"/>
</dbReference>
<dbReference type="Pfam" id="PF14541">
    <property type="entry name" value="TAXi_C"/>
    <property type="match status" value="1"/>
</dbReference>
<evidence type="ECO:0000256" key="2">
    <source>
        <dbReference type="PIRSR" id="PIRSR601461-1"/>
    </source>
</evidence>
<dbReference type="GO" id="GO:0006508">
    <property type="term" value="P:proteolysis"/>
    <property type="evidence" value="ECO:0007669"/>
    <property type="project" value="UniProtKB-KW"/>
</dbReference>
<dbReference type="PANTHER" id="PTHR13683">
    <property type="entry name" value="ASPARTYL PROTEASES"/>
    <property type="match status" value="1"/>
</dbReference>
<evidence type="ECO:0000313" key="8">
    <source>
        <dbReference type="Proteomes" id="UP000323000"/>
    </source>
</evidence>
<protein>
    <recommendedName>
        <fullName evidence="6">Peptidase A1 domain-containing protein</fullName>
    </recommendedName>
</protein>
<dbReference type="FunFam" id="2.40.70.10:FF:000014">
    <property type="entry name" value="Aspartyl protease family protein 1"/>
    <property type="match status" value="1"/>
</dbReference>
<keyword evidence="3" id="KW-0064">Aspartyl protease</keyword>
<dbReference type="InterPro" id="IPR001461">
    <property type="entry name" value="Aspartic_peptidase_A1"/>
</dbReference>
<feature type="active site" evidence="2">
    <location>
        <position position="356"/>
    </location>
</feature>
<evidence type="ECO:0000256" key="3">
    <source>
        <dbReference type="RuleBase" id="RU000454"/>
    </source>
</evidence>
<dbReference type="AlphaFoldDB" id="A0A5C7H7B1"/>
<dbReference type="PROSITE" id="PS00141">
    <property type="entry name" value="ASP_PROTEASE"/>
    <property type="match status" value="1"/>
</dbReference>
<comment type="caution">
    <text evidence="7">The sequence shown here is derived from an EMBL/GenBank/DDBJ whole genome shotgun (WGS) entry which is preliminary data.</text>
</comment>
<dbReference type="InterPro" id="IPR033121">
    <property type="entry name" value="PEPTIDASE_A1"/>
</dbReference>
<reference evidence="8" key="1">
    <citation type="journal article" date="2019" name="Gigascience">
        <title>De novo genome assembly of the endangered Acer yangbiense, a plant species with extremely small populations endemic to Yunnan Province, China.</title>
        <authorList>
            <person name="Yang J."/>
            <person name="Wariss H.M."/>
            <person name="Tao L."/>
            <person name="Zhang R."/>
            <person name="Yun Q."/>
            <person name="Hollingsworth P."/>
            <person name="Dao Z."/>
            <person name="Luo G."/>
            <person name="Guo H."/>
            <person name="Ma Y."/>
            <person name="Sun W."/>
        </authorList>
    </citation>
    <scope>NUCLEOTIDE SEQUENCE [LARGE SCALE GENOMIC DNA]</scope>
    <source>
        <strain evidence="8">cv. Malutang</strain>
    </source>
</reference>
<evidence type="ECO:0000256" key="1">
    <source>
        <dbReference type="ARBA" id="ARBA00007447"/>
    </source>
</evidence>
<proteinExistence type="inferred from homology"/>
<dbReference type="PROSITE" id="PS51767">
    <property type="entry name" value="PEPTIDASE_A1"/>
    <property type="match status" value="1"/>
</dbReference>
<feature type="chain" id="PRO_5022725440" description="Peptidase A1 domain-containing protein" evidence="5">
    <location>
        <begin position="23"/>
        <end position="558"/>
    </location>
</feature>
<keyword evidence="3" id="KW-0645">Protease</keyword>
<dbReference type="PRINTS" id="PR00792">
    <property type="entry name" value="PEPSIN"/>
</dbReference>